<protein>
    <submittedName>
        <fullName evidence="3">DUF3617 domain-containing protein</fullName>
    </submittedName>
</protein>
<dbReference type="Proteomes" id="UP001595976">
    <property type="component" value="Unassembled WGS sequence"/>
</dbReference>
<gene>
    <name evidence="3" type="ORF">ACFPK2_22895</name>
</gene>
<accession>A0ABW0FBC4</accession>
<feature type="chain" id="PRO_5046399495" evidence="2">
    <location>
        <begin position="20"/>
        <end position="155"/>
    </location>
</feature>
<evidence type="ECO:0000313" key="3">
    <source>
        <dbReference type="EMBL" id="MFC5295845.1"/>
    </source>
</evidence>
<proteinExistence type="predicted"/>
<dbReference type="RefSeq" id="WP_158446250.1">
    <property type="nucleotide sequence ID" value="NZ_JAOAOS010000018.1"/>
</dbReference>
<dbReference type="InterPro" id="IPR022061">
    <property type="entry name" value="DUF3617"/>
</dbReference>
<reference evidence="4" key="1">
    <citation type="journal article" date="2019" name="Int. J. Syst. Evol. Microbiol.">
        <title>The Global Catalogue of Microorganisms (GCM) 10K type strain sequencing project: providing services to taxonomists for standard genome sequencing and annotation.</title>
        <authorList>
            <consortium name="The Broad Institute Genomics Platform"/>
            <consortium name="The Broad Institute Genome Sequencing Center for Infectious Disease"/>
            <person name="Wu L."/>
            <person name="Ma J."/>
        </authorList>
    </citation>
    <scope>NUCLEOTIDE SEQUENCE [LARGE SCALE GENOMIC DNA]</scope>
    <source>
        <strain evidence="4">CGMCC 1.15643</strain>
    </source>
</reference>
<comment type="caution">
    <text evidence="3">The sequence shown here is derived from an EMBL/GenBank/DDBJ whole genome shotgun (WGS) entry which is preliminary data.</text>
</comment>
<sequence>MRPAALAVTVLAMAVPALAEDLPQRRPGLWETRWQGEQGEVVAKQCLGPDTERFLAGSLAGGTCSKLLVTRTATGYAIETECAMGPVKASGSSVVTGDFETAIRSEGATRLTGMPGQSAPLERRLVMESRRLGDCGPGQKPGDVVASGGPGPAKP</sequence>
<name>A0ABW0FBC4_9HYPH</name>
<evidence type="ECO:0000313" key="4">
    <source>
        <dbReference type="Proteomes" id="UP001595976"/>
    </source>
</evidence>
<feature type="region of interest" description="Disordered" evidence="1">
    <location>
        <begin position="129"/>
        <end position="155"/>
    </location>
</feature>
<evidence type="ECO:0000256" key="1">
    <source>
        <dbReference type="SAM" id="MobiDB-lite"/>
    </source>
</evidence>
<dbReference type="EMBL" id="JBHSLI010000017">
    <property type="protein sequence ID" value="MFC5295845.1"/>
    <property type="molecule type" value="Genomic_DNA"/>
</dbReference>
<organism evidence="3 4">
    <name type="scientific">Bosea minatitlanensis</name>
    <dbReference type="NCBI Taxonomy" id="128782"/>
    <lineage>
        <taxon>Bacteria</taxon>
        <taxon>Pseudomonadati</taxon>
        <taxon>Pseudomonadota</taxon>
        <taxon>Alphaproteobacteria</taxon>
        <taxon>Hyphomicrobiales</taxon>
        <taxon>Boseaceae</taxon>
        <taxon>Bosea</taxon>
    </lineage>
</organism>
<feature type="signal peptide" evidence="2">
    <location>
        <begin position="1"/>
        <end position="19"/>
    </location>
</feature>
<keyword evidence="2" id="KW-0732">Signal</keyword>
<dbReference type="Pfam" id="PF12276">
    <property type="entry name" value="DUF3617"/>
    <property type="match status" value="1"/>
</dbReference>
<evidence type="ECO:0000256" key="2">
    <source>
        <dbReference type="SAM" id="SignalP"/>
    </source>
</evidence>
<keyword evidence="4" id="KW-1185">Reference proteome</keyword>